<dbReference type="PANTHER" id="PTHR24189:SF50">
    <property type="entry name" value="ANKYRIN REPEAT AND SOCS BOX PROTEIN 2"/>
    <property type="match status" value="1"/>
</dbReference>
<dbReference type="Gene3D" id="1.25.40.20">
    <property type="entry name" value="Ankyrin repeat-containing domain"/>
    <property type="match status" value="2"/>
</dbReference>
<sequence length="652" mass="71764">MAEQAVRRDTRPLTAIYGPGSARVVLSLGKKGATRARLLADIIYVLLPHAIQTAHPAMANPSWLPSCFGTPMWVVKVSDFLTLEAVPCHEELQRRGLLIRHEEGFFCIFVSHQWLTASHPDPKGEQLSVLKHALCNLLAGAQIGTDLRADFFDQQTRLSKQQRIRLKDGYIWMDWFSIPQQSRSNSFGPAGETHAFAQLAPLAHAPSDGESDALESPSFGASPSLASQADFIERIPYFVEMSNMFVILAPRCQQGDLSQCDFGSWSQRGWCRLELWCKMLSANVELPVVLVSAAHKIDFAMPIAWIDDPPDEGAFTYEADRGTVSFVMKTILRTKIRNSKADKKWEVYRYFIARYDTLLGRPPRQRTMEAFMKDFQLKSLDSKKGMCPLLCATLSGDVGMITHLCNAGADVNRFYGKLPEVYIFQSVSPLMLAVWMSWRTPEVAQTLLARSADATACSRGGAPEPVVGFCKSAALVELLVQHRADVNTTFPALAAACGVAAPTSVIASLLEHKAQVNPPGGGLGSKHPLSGVAYQSSVSSNALEVAKLLLDARADVNIQYRSTGVWRAGEFACRSALRLRGRGSAVVHFMAEWSTTPLGMACFFGCDELVELLLSARANPEIPNERGRTPIDLARSKSTLELIHHHQTTFSI</sequence>
<dbReference type="Proteomes" id="UP001178507">
    <property type="component" value="Unassembled WGS sequence"/>
</dbReference>
<comment type="caution">
    <text evidence="3">The sequence shown here is derived from an EMBL/GenBank/DDBJ whole genome shotgun (WGS) entry which is preliminary data.</text>
</comment>
<dbReference type="InterPro" id="IPR002110">
    <property type="entry name" value="Ankyrin_rpt"/>
</dbReference>
<keyword evidence="2" id="KW-0040">ANK repeat</keyword>
<keyword evidence="1" id="KW-0677">Repeat</keyword>
<keyword evidence="4" id="KW-1185">Reference proteome</keyword>
<gene>
    <name evidence="3" type="ORF">EVOR1521_LOCUS17569</name>
</gene>
<evidence type="ECO:0000313" key="3">
    <source>
        <dbReference type="EMBL" id="CAJ1392483.1"/>
    </source>
</evidence>
<organism evidence="3 4">
    <name type="scientific">Effrenium voratum</name>
    <dbReference type="NCBI Taxonomy" id="2562239"/>
    <lineage>
        <taxon>Eukaryota</taxon>
        <taxon>Sar</taxon>
        <taxon>Alveolata</taxon>
        <taxon>Dinophyceae</taxon>
        <taxon>Suessiales</taxon>
        <taxon>Symbiodiniaceae</taxon>
        <taxon>Effrenium</taxon>
    </lineage>
</organism>
<dbReference type="AlphaFoldDB" id="A0AA36N4T7"/>
<evidence type="ECO:0000313" key="4">
    <source>
        <dbReference type="Proteomes" id="UP001178507"/>
    </source>
</evidence>
<dbReference type="InterPro" id="IPR050745">
    <property type="entry name" value="Multifunctional_regulatory"/>
</dbReference>
<proteinExistence type="predicted"/>
<dbReference type="SUPFAM" id="SSF48403">
    <property type="entry name" value="Ankyrin repeat"/>
    <property type="match status" value="1"/>
</dbReference>
<dbReference type="SMART" id="SM00248">
    <property type="entry name" value="ANK"/>
    <property type="match status" value="4"/>
</dbReference>
<evidence type="ECO:0000256" key="2">
    <source>
        <dbReference type="ARBA" id="ARBA00023043"/>
    </source>
</evidence>
<dbReference type="PANTHER" id="PTHR24189">
    <property type="entry name" value="MYOTROPHIN"/>
    <property type="match status" value="1"/>
</dbReference>
<accession>A0AA36N4T7</accession>
<evidence type="ECO:0000256" key="1">
    <source>
        <dbReference type="ARBA" id="ARBA00022737"/>
    </source>
</evidence>
<name>A0AA36N4T7_9DINO</name>
<dbReference type="EMBL" id="CAUJNA010002336">
    <property type="protein sequence ID" value="CAJ1392483.1"/>
    <property type="molecule type" value="Genomic_DNA"/>
</dbReference>
<dbReference type="Pfam" id="PF00023">
    <property type="entry name" value="Ank"/>
    <property type="match status" value="1"/>
</dbReference>
<reference evidence="3" key="1">
    <citation type="submission" date="2023-08" db="EMBL/GenBank/DDBJ databases">
        <authorList>
            <person name="Chen Y."/>
            <person name="Shah S."/>
            <person name="Dougan E. K."/>
            <person name="Thang M."/>
            <person name="Chan C."/>
        </authorList>
    </citation>
    <scope>NUCLEOTIDE SEQUENCE</scope>
</reference>
<dbReference type="InterPro" id="IPR036770">
    <property type="entry name" value="Ankyrin_rpt-contain_sf"/>
</dbReference>
<protein>
    <submittedName>
        <fullName evidence="3">Uncharacterized protein</fullName>
    </submittedName>
</protein>